<sequence length="193" mass="21746">MTVTLDNRPRRRVLQLAASFLAVTLQTQIGHIAMAADDDFLKFSSHDLSVQVFSASDLRLVYANSPHALAIGEMAREKTETDATRMPGFTSGEYPTFAGPVEMEWRSKDGTQLKHTLDLDSIFKDRKILHKEDPARIYKPMPISGVPPIIIIEANDRTVNVYMFTTIQIIPEDPNTTRREVHNNCVLAYSKTL</sequence>
<protein>
    <submittedName>
        <fullName evidence="1">Uncharacterized protein</fullName>
    </submittedName>
</protein>
<dbReference type="EMBL" id="JACOFX010000004">
    <property type="protein sequence ID" value="MBC3908121.1"/>
    <property type="molecule type" value="Genomic_DNA"/>
</dbReference>
<name>A0ABR6Z8M2_9BURK</name>
<proteinExistence type="predicted"/>
<dbReference type="Proteomes" id="UP000646911">
    <property type="component" value="Unassembled WGS sequence"/>
</dbReference>
<dbReference type="RefSeq" id="WP_186953667.1">
    <property type="nucleotide sequence ID" value="NZ_JACOFX010000004.1"/>
</dbReference>
<keyword evidence="2" id="KW-1185">Reference proteome</keyword>
<accession>A0ABR6Z8M2</accession>
<organism evidence="1 2">
    <name type="scientific">Undibacterium umbellatum</name>
    <dbReference type="NCBI Taxonomy" id="2762300"/>
    <lineage>
        <taxon>Bacteria</taxon>
        <taxon>Pseudomonadati</taxon>
        <taxon>Pseudomonadota</taxon>
        <taxon>Betaproteobacteria</taxon>
        <taxon>Burkholderiales</taxon>
        <taxon>Oxalobacteraceae</taxon>
        <taxon>Undibacterium</taxon>
    </lineage>
</organism>
<evidence type="ECO:0000313" key="1">
    <source>
        <dbReference type="EMBL" id="MBC3908121.1"/>
    </source>
</evidence>
<reference evidence="1 2" key="1">
    <citation type="submission" date="2020-08" db="EMBL/GenBank/DDBJ databases">
        <title>Novel species isolated from subtropical streams in China.</title>
        <authorList>
            <person name="Lu H."/>
        </authorList>
    </citation>
    <scope>NUCLEOTIDE SEQUENCE [LARGE SCALE GENOMIC DNA]</scope>
    <source>
        <strain evidence="1 2">NL8W</strain>
    </source>
</reference>
<comment type="caution">
    <text evidence="1">The sequence shown here is derived from an EMBL/GenBank/DDBJ whole genome shotgun (WGS) entry which is preliminary data.</text>
</comment>
<gene>
    <name evidence="1" type="ORF">H8L47_11195</name>
</gene>
<evidence type="ECO:0000313" key="2">
    <source>
        <dbReference type="Proteomes" id="UP000646911"/>
    </source>
</evidence>